<evidence type="ECO:0008006" key="13">
    <source>
        <dbReference type="Google" id="ProtNLM"/>
    </source>
</evidence>
<dbReference type="Pfam" id="PF23559">
    <property type="entry name" value="WHD_DRP"/>
    <property type="match status" value="1"/>
</dbReference>
<reference evidence="11 12" key="1">
    <citation type="journal article" date="2024" name="Plant J.">
        <title>Genome sequences and population genomics reveal climatic adaptation and genomic divergence between two closely related sweetgum species.</title>
        <authorList>
            <person name="Xu W.Q."/>
            <person name="Ren C.Q."/>
            <person name="Zhang X.Y."/>
            <person name="Comes H.P."/>
            <person name="Liu X.H."/>
            <person name="Li Y.G."/>
            <person name="Kettle C.J."/>
            <person name="Jalonen R."/>
            <person name="Gaisberger H."/>
            <person name="Ma Y.Z."/>
            <person name="Qiu Y.X."/>
        </authorList>
    </citation>
    <scope>NUCLEOTIDE SEQUENCE [LARGE SCALE GENOMIC DNA]</scope>
    <source>
        <strain evidence="11">Hangzhou</strain>
    </source>
</reference>
<evidence type="ECO:0000256" key="3">
    <source>
        <dbReference type="ARBA" id="ARBA00022741"/>
    </source>
</evidence>
<dbReference type="Pfam" id="PF25019">
    <property type="entry name" value="LRR_R13L1-DRL21"/>
    <property type="match status" value="1"/>
</dbReference>
<dbReference type="GO" id="GO:0051707">
    <property type="term" value="P:response to other organism"/>
    <property type="evidence" value="ECO:0007669"/>
    <property type="project" value="UniProtKB-ARBA"/>
</dbReference>
<dbReference type="InterPro" id="IPR038005">
    <property type="entry name" value="RX-like_CC"/>
</dbReference>
<evidence type="ECO:0000256" key="5">
    <source>
        <dbReference type="ARBA" id="ARBA00022840"/>
    </source>
</evidence>
<dbReference type="InterPro" id="IPR003591">
    <property type="entry name" value="Leu-rich_rpt_typical-subtyp"/>
</dbReference>
<dbReference type="EMBL" id="JBBPBK010000009">
    <property type="protein sequence ID" value="KAK9278968.1"/>
    <property type="molecule type" value="Genomic_DNA"/>
</dbReference>
<dbReference type="PRINTS" id="PR00364">
    <property type="entry name" value="DISEASERSIST"/>
</dbReference>
<dbReference type="InterPro" id="IPR001611">
    <property type="entry name" value="Leu-rich_rpt"/>
</dbReference>
<keyword evidence="4" id="KW-0611">Plant defense</keyword>
<dbReference type="Pfam" id="PF18052">
    <property type="entry name" value="Rx_N"/>
    <property type="match status" value="1"/>
</dbReference>
<dbReference type="GO" id="GO:0006952">
    <property type="term" value="P:defense response"/>
    <property type="evidence" value="ECO:0007669"/>
    <property type="project" value="UniProtKB-KW"/>
</dbReference>
<keyword evidence="1" id="KW-0433">Leucine-rich repeat</keyword>
<dbReference type="InterPro" id="IPR032675">
    <property type="entry name" value="LRR_dom_sf"/>
</dbReference>
<sequence length="906" mass="103491">MAGALVSKIVDQLVSLASQKIEQEVSLVTGVETEVEKLTHALQSIQAVLVDAERRQVREESVKVWLGRLKDLSYDMDDVLDEWSTALLKLRIDGVEKNKMVCRDIPSPSYCFTRVVSRRDIGLKIKELKERLDSIASEQRAFNFKTIAGSEDLERHRSTSFVDVSEVHGRDQDKNTIVSKLLCDGCKKERGSHIISIVGMGGIGKTTLTQLAYNDVDVKAHFDRRIWVCVSDPFDEIGIAKKIAKELGGSDPSSLDWEDLPQRINESVAGKKFLLVLDDVWPHDYRKWEPLEQSLRSGSQGSRILVTTRDTRVAKKMGATYIHPLVGLSKEVCWSMFSRMAFFGRSVDNCEELEEIGREIANKCKGLPLAAKTLGGLMRFKETKQEWRNVLDSKMWELEDVEKGLFAPILLSYYDLPPALKRCFSYCAIFPKDRCIETEELIQLWMAQGYLSSRRSIEMEMIGREYFDNLAMRSFFQDFEKNEDDGTIEFCKMHDIVHDFAQFLTEDECFIMEACGKEVRVNSSYPKFRHSSIVLTVGAPFPDSILISEYLHTLLALPGFHFANAPPEVFRRLKYLRALDLRGTLIRELPRDVGTLIHLRYLNLSCNLFENLPERVCDLCNLQTLDLRRCRYLKELPEGMGKLINLRYLNLSFNCFENLSESVYNLCNLQTLDLRRCQYLKELPKGIGKLINLRNLNLLRTDQLVFLPKGFARLSSLQILPIFIVSGDDERQACKFGDLRNLNNLRSLGITRLGNLGDVGEAQKLELKRMKHLVSLHFDFFSRDNEVGKREDVIEALEPHPNLKDLCIHGYGGTQLPGWMMSLTKLRKLSLSHCYPMVCLPPLGKLPFLERLCIQRMENVEKVGVEFLGLGNNENDGTADKDEGTTASVIIAFPKLKHLSFYNMWA</sequence>
<protein>
    <recommendedName>
        <fullName evidence="13">Disease resistance protein RGA3</fullName>
    </recommendedName>
</protein>
<dbReference type="Gene3D" id="3.40.50.300">
    <property type="entry name" value="P-loop containing nucleotide triphosphate hydrolases"/>
    <property type="match status" value="1"/>
</dbReference>
<proteinExistence type="predicted"/>
<dbReference type="Gene3D" id="1.20.5.4130">
    <property type="match status" value="1"/>
</dbReference>
<feature type="domain" description="Disease resistance N-terminal" evidence="7">
    <location>
        <begin position="8"/>
        <end position="95"/>
    </location>
</feature>
<feature type="domain" description="R13L1/DRL21-like LRR repeat region" evidence="10">
    <location>
        <begin position="737"/>
        <end position="857"/>
    </location>
</feature>
<dbReference type="Gene3D" id="1.10.10.10">
    <property type="entry name" value="Winged helix-like DNA-binding domain superfamily/Winged helix DNA-binding domain"/>
    <property type="match status" value="1"/>
</dbReference>
<dbReference type="Pfam" id="PF00931">
    <property type="entry name" value="NB-ARC"/>
    <property type="match status" value="1"/>
</dbReference>
<dbReference type="InterPro" id="IPR002182">
    <property type="entry name" value="NB-ARC"/>
</dbReference>
<feature type="domain" description="NB-ARC" evidence="6">
    <location>
        <begin position="172"/>
        <end position="342"/>
    </location>
</feature>
<keyword evidence="12" id="KW-1185">Reference proteome</keyword>
<dbReference type="SUPFAM" id="SSF52058">
    <property type="entry name" value="L domain-like"/>
    <property type="match status" value="1"/>
</dbReference>
<dbReference type="InterPro" id="IPR027417">
    <property type="entry name" value="P-loop_NTPase"/>
</dbReference>
<organism evidence="11 12">
    <name type="scientific">Liquidambar formosana</name>
    <name type="common">Formosan gum</name>
    <dbReference type="NCBI Taxonomy" id="63359"/>
    <lineage>
        <taxon>Eukaryota</taxon>
        <taxon>Viridiplantae</taxon>
        <taxon>Streptophyta</taxon>
        <taxon>Embryophyta</taxon>
        <taxon>Tracheophyta</taxon>
        <taxon>Spermatophyta</taxon>
        <taxon>Magnoliopsida</taxon>
        <taxon>eudicotyledons</taxon>
        <taxon>Gunneridae</taxon>
        <taxon>Pentapetalae</taxon>
        <taxon>Saxifragales</taxon>
        <taxon>Altingiaceae</taxon>
        <taxon>Liquidambar</taxon>
    </lineage>
</organism>
<dbReference type="Gene3D" id="3.80.10.10">
    <property type="entry name" value="Ribonuclease Inhibitor"/>
    <property type="match status" value="2"/>
</dbReference>
<dbReference type="GO" id="GO:0043531">
    <property type="term" value="F:ADP binding"/>
    <property type="evidence" value="ECO:0007669"/>
    <property type="project" value="InterPro"/>
</dbReference>
<evidence type="ECO:0000256" key="1">
    <source>
        <dbReference type="ARBA" id="ARBA00022614"/>
    </source>
</evidence>
<dbReference type="AlphaFoldDB" id="A0AAP0RKS7"/>
<accession>A0AAP0RKS7</accession>
<dbReference type="FunFam" id="3.40.50.300:FF:001091">
    <property type="entry name" value="Probable disease resistance protein At1g61300"/>
    <property type="match status" value="1"/>
</dbReference>
<dbReference type="InterPro" id="IPR042197">
    <property type="entry name" value="Apaf_helical"/>
</dbReference>
<evidence type="ECO:0000256" key="2">
    <source>
        <dbReference type="ARBA" id="ARBA00022737"/>
    </source>
</evidence>
<keyword evidence="2" id="KW-0677">Repeat</keyword>
<dbReference type="SUPFAM" id="SSF52540">
    <property type="entry name" value="P-loop containing nucleoside triphosphate hydrolases"/>
    <property type="match status" value="1"/>
</dbReference>
<evidence type="ECO:0000259" key="9">
    <source>
        <dbReference type="Pfam" id="PF23598"/>
    </source>
</evidence>
<evidence type="ECO:0000259" key="8">
    <source>
        <dbReference type="Pfam" id="PF23559"/>
    </source>
</evidence>
<dbReference type="InterPro" id="IPR036388">
    <property type="entry name" value="WH-like_DNA-bd_sf"/>
</dbReference>
<dbReference type="InterPro" id="IPR058922">
    <property type="entry name" value="WHD_DRP"/>
</dbReference>
<name>A0AAP0RKS7_LIQFO</name>
<evidence type="ECO:0000259" key="10">
    <source>
        <dbReference type="Pfam" id="PF25019"/>
    </source>
</evidence>
<comment type="caution">
    <text evidence="11">The sequence shown here is derived from an EMBL/GenBank/DDBJ whole genome shotgun (WGS) entry which is preliminary data.</text>
</comment>
<dbReference type="Proteomes" id="UP001415857">
    <property type="component" value="Unassembled WGS sequence"/>
</dbReference>
<keyword evidence="5" id="KW-0067">ATP-binding</keyword>
<evidence type="ECO:0000256" key="4">
    <source>
        <dbReference type="ARBA" id="ARBA00022821"/>
    </source>
</evidence>
<dbReference type="GO" id="GO:0005524">
    <property type="term" value="F:ATP binding"/>
    <property type="evidence" value="ECO:0007669"/>
    <property type="project" value="UniProtKB-KW"/>
</dbReference>
<gene>
    <name evidence="11" type="ORF">L1049_028550</name>
</gene>
<evidence type="ECO:0000259" key="7">
    <source>
        <dbReference type="Pfam" id="PF18052"/>
    </source>
</evidence>
<dbReference type="InterPro" id="IPR041118">
    <property type="entry name" value="Rx_N"/>
</dbReference>
<dbReference type="PROSITE" id="PS51450">
    <property type="entry name" value="LRR"/>
    <property type="match status" value="1"/>
</dbReference>
<dbReference type="PANTHER" id="PTHR36766:SF45">
    <property type="entry name" value="NB-ARC DOMAIN-CONTAINING PROTEIN"/>
    <property type="match status" value="1"/>
</dbReference>
<feature type="domain" description="Disease resistance protein winged helix" evidence="8">
    <location>
        <begin position="429"/>
        <end position="501"/>
    </location>
</feature>
<dbReference type="Pfam" id="PF23598">
    <property type="entry name" value="LRR_14"/>
    <property type="match status" value="1"/>
</dbReference>
<feature type="domain" description="Disease resistance R13L4/SHOC-2-like LRR" evidence="9">
    <location>
        <begin position="572"/>
        <end position="643"/>
    </location>
</feature>
<evidence type="ECO:0000313" key="12">
    <source>
        <dbReference type="Proteomes" id="UP001415857"/>
    </source>
</evidence>
<dbReference type="CDD" id="cd14798">
    <property type="entry name" value="RX-CC_like"/>
    <property type="match status" value="1"/>
</dbReference>
<dbReference type="FunFam" id="1.10.10.10:FF:000322">
    <property type="entry name" value="Probable disease resistance protein At1g63360"/>
    <property type="match status" value="1"/>
</dbReference>
<dbReference type="InterPro" id="IPR056789">
    <property type="entry name" value="LRR_R13L1-DRL21"/>
</dbReference>
<dbReference type="Gene3D" id="1.10.8.430">
    <property type="entry name" value="Helical domain of apoptotic protease-activating factors"/>
    <property type="match status" value="1"/>
</dbReference>
<keyword evidence="3" id="KW-0547">Nucleotide-binding</keyword>
<dbReference type="PANTHER" id="PTHR36766">
    <property type="entry name" value="PLANT BROAD-SPECTRUM MILDEW RESISTANCE PROTEIN RPW8"/>
    <property type="match status" value="1"/>
</dbReference>
<evidence type="ECO:0000259" key="6">
    <source>
        <dbReference type="Pfam" id="PF00931"/>
    </source>
</evidence>
<dbReference type="InterPro" id="IPR055414">
    <property type="entry name" value="LRR_R13L4/SHOC2-like"/>
</dbReference>
<dbReference type="SMART" id="SM00369">
    <property type="entry name" value="LRR_TYP"/>
    <property type="match status" value="4"/>
</dbReference>
<evidence type="ECO:0000313" key="11">
    <source>
        <dbReference type="EMBL" id="KAK9278968.1"/>
    </source>
</evidence>